<reference evidence="1 2" key="1">
    <citation type="journal article" date="2018" name="Nat. Genet.">
        <title>The Rosa genome provides new insights in the design of modern roses.</title>
        <authorList>
            <person name="Bendahmane M."/>
        </authorList>
    </citation>
    <scope>NUCLEOTIDE SEQUENCE [LARGE SCALE GENOMIC DNA]</scope>
    <source>
        <strain evidence="2">cv. Old Blush</strain>
    </source>
</reference>
<keyword evidence="2" id="KW-1185">Reference proteome</keyword>
<evidence type="ECO:0000313" key="1">
    <source>
        <dbReference type="EMBL" id="PRQ37726.1"/>
    </source>
</evidence>
<organism evidence="1 2">
    <name type="scientific">Rosa chinensis</name>
    <name type="common">China rose</name>
    <dbReference type="NCBI Taxonomy" id="74649"/>
    <lineage>
        <taxon>Eukaryota</taxon>
        <taxon>Viridiplantae</taxon>
        <taxon>Streptophyta</taxon>
        <taxon>Embryophyta</taxon>
        <taxon>Tracheophyta</taxon>
        <taxon>Spermatophyta</taxon>
        <taxon>Magnoliopsida</taxon>
        <taxon>eudicotyledons</taxon>
        <taxon>Gunneridae</taxon>
        <taxon>Pentapetalae</taxon>
        <taxon>rosids</taxon>
        <taxon>fabids</taxon>
        <taxon>Rosales</taxon>
        <taxon>Rosaceae</taxon>
        <taxon>Rosoideae</taxon>
        <taxon>Rosoideae incertae sedis</taxon>
        <taxon>Rosa</taxon>
    </lineage>
</organism>
<sequence>MAGQLKTRVAVFFVAGELESWKATIGFLLAWDEEWKAYVLVTASLGHCSSGS</sequence>
<gene>
    <name evidence="1" type="ORF">RchiOBHm_Chr4g0405801</name>
</gene>
<protein>
    <submittedName>
        <fullName evidence="1">Uncharacterized protein</fullName>
    </submittedName>
</protein>
<dbReference type="EMBL" id="PDCK01000042">
    <property type="protein sequence ID" value="PRQ37726.1"/>
    <property type="molecule type" value="Genomic_DNA"/>
</dbReference>
<dbReference type="Gramene" id="PRQ37726">
    <property type="protein sequence ID" value="PRQ37726"/>
    <property type="gene ID" value="RchiOBHm_Chr4g0405801"/>
</dbReference>
<comment type="caution">
    <text evidence="1">The sequence shown here is derived from an EMBL/GenBank/DDBJ whole genome shotgun (WGS) entry which is preliminary data.</text>
</comment>
<name>A0A2P6QU69_ROSCH</name>
<accession>A0A2P6QU69</accession>
<dbReference type="Proteomes" id="UP000238479">
    <property type="component" value="Chromosome 4"/>
</dbReference>
<proteinExistence type="predicted"/>
<dbReference type="AlphaFoldDB" id="A0A2P6QU69"/>
<evidence type="ECO:0000313" key="2">
    <source>
        <dbReference type="Proteomes" id="UP000238479"/>
    </source>
</evidence>